<dbReference type="SUPFAM" id="SSF117281">
    <property type="entry name" value="Kelch motif"/>
    <property type="match status" value="1"/>
</dbReference>
<keyword evidence="4" id="KW-0175">Coiled coil</keyword>
<dbReference type="GO" id="GO:0017070">
    <property type="term" value="F:U6 snRNA binding"/>
    <property type="evidence" value="ECO:0007669"/>
    <property type="project" value="TreeGrafter"/>
</dbReference>
<dbReference type="PANTHER" id="PTHR19846:SF0">
    <property type="entry name" value="PRE-MRNA PROCESSING FACTOR 4"/>
    <property type="match status" value="1"/>
</dbReference>
<feature type="repeat" description="WD" evidence="3">
    <location>
        <begin position="598"/>
        <end position="639"/>
    </location>
</feature>
<dbReference type="PROSITE" id="PS50294">
    <property type="entry name" value="WD_REPEATS_REGION"/>
    <property type="match status" value="7"/>
</dbReference>
<dbReference type="GO" id="GO:0046540">
    <property type="term" value="C:U4/U6 x U5 tri-snRNP complex"/>
    <property type="evidence" value="ECO:0007669"/>
    <property type="project" value="TreeGrafter"/>
</dbReference>
<dbReference type="InterPro" id="IPR015943">
    <property type="entry name" value="WD40/YVTN_repeat-like_dom_sf"/>
</dbReference>
<dbReference type="PRINTS" id="PR00320">
    <property type="entry name" value="GPROTEINBRPT"/>
</dbReference>
<evidence type="ECO:0000256" key="2">
    <source>
        <dbReference type="ARBA" id="ARBA00022737"/>
    </source>
</evidence>
<dbReference type="GO" id="GO:0000398">
    <property type="term" value="P:mRNA splicing, via spliceosome"/>
    <property type="evidence" value="ECO:0007669"/>
    <property type="project" value="TreeGrafter"/>
</dbReference>
<feature type="repeat" description="WD" evidence="3">
    <location>
        <begin position="472"/>
        <end position="513"/>
    </location>
</feature>
<evidence type="ECO:0000313" key="6">
    <source>
        <dbReference type="EMBL" id="ETO10255.1"/>
    </source>
</evidence>
<dbReference type="Gene3D" id="2.120.10.80">
    <property type="entry name" value="Kelch-type beta propeller"/>
    <property type="match status" value="2"/>
</dbReference>
<feature type="domain" description="EML-like second beta-propeller" evidence="5">
    <location>
        <begin position="484"/>
        <end position="639"/>
    </location>
</feature>
<dbReference type="InterPro" id="IPR036322">
    <property type="entry name" value="WD40_repeat_dom_sf"/>
</dbReference>
<dbReference type="PROSITE" id="PS50082">
    <property type="entry name" value="WD_REPEATS_2"/>
    <property type="match status" value="7"/>
</dbReference>
<dbReference type="InterPro" id="IPR020472">
    <property type="entry name" value="WD40_PAC1"/>
</dbReference>
<feature type="repeat" description="WD" evidence="3">
    <location>
        <begin position="640"/>
        <end position="672"/>
    </location>
</feature>
<dbReference type="InterPro" id="IPR019775">
    <property type="entry name" value="WD40_repeat_CS"/>
</dbReference>
<dbReference type="CDD" id="cd00200">
    <property type="entry name" value="WD40"/>
    <property type="match status" value="1"/>
</dbReference>
<accession>X6MB44</accession>
<dbReference type="InterPro" id="IPR015915">
    <property type="entry name" value="Kelch-typ_b-propeller"/>
</dbReference>
<evidence type="ECO:0000259" key="5">
    <source>
        <dbReference type="Pfam" id="PF23414"/>
    </source>
</evidence>
<dbReference type="EMBL" id="ASPP01023568">
    <property type="protein sequence ID" value="ETO10255.1"/>
    <property type="molecule type" value="Genomic_DNA"/>
</dbReference>
<evidence type="ECO:0000256" key="3">
    <source>
        <dbReference type="PROSITE-ProRule" id="PRU00221"/>
    </source>
</evidence>
<evidence type="ECO:0000256" key="1">
    <source>
        <dbReference type="ARBA" id="ARBA00022574"/>
    </source>
</evidence>
<feature type="repeat" description="WD" evidence="3">
    <location>
        <begin position="682"/>
        <end position="716"/>
    </location>
</feature>
<dbReference type="SUPFAM" id="SSF50978">
    <property type="entry name" value="WD40 repeat-like"/>
    <property type="match status" value="1"/>
</dbReference>
<feature type="repeat" description="WD" evidence="3">
    <location>
        <begin position="556"/>
        <end position="597"/>
    </location>
</feature>
<reference evidence="6 7" key="1">
    <citation type="journal article" date="2013" name="Curr. Biol.">
        <title>The Genome of the Foraminiferan Reticulomyxa filosa.</title>
        <authorList>
            <person name="Glockner G."/>
            <person name="Hulsmann N."/>
            <person name="Schleicher M."/>
            <person name="Noegel A.A."/>
            <person name="Eichinger L."/>
            <person name="Gallinger C."/>
            <person name="Pawlowski J."/>
            <person name="Sierra R."/>
            <person name="Euteneuer U."/>
            <person name="Pillet L."/>
            <person name="Moustafa A."/>
            <person name="Platzer M."/>
            <person name="Groth M."/>
            <person name="Szafranski K."/>
            <person name="Schliwa M."/>
        </authorList>
    </citation>
    <scope>NUCLEOTIDE SEQUENCE [LARGE SCALE GENOMIC DNA]</scope>
</reference>
<feature type="repeat" description="WD" evidence="3">
    <location>
        <begin position="430"/>
        <end position="471"/>
    </location>
</feature>
<feature type="repeat" description="WD" evidence="3">
    <location>
        <begin position="514"/>
        <end position="555"/>
    </location>
</feature>
<name>X6MB44_RETFI</name>
<evidence type="ECO:0000256" key="4">
    <source>
        <dbReference type="SAM" id="Coils"/>
    </source>
</evidence>
<keyword evidence="1 3" id="KW-0853">WD repeat</keyword>
<feature type="coiled-coil region" evidence="4">
    <location>
        <begin position="341"/>
        <end position="378"/>
    </location>
</feature>
<sequence length="716" mass="82952">MNEDITTDLLENKKLDDLASPFETLHSLPTPLSQSQCIIHNNEILILGGWNKKACYSYHIIKDQYKYICSYPDDINLYGHCVVKYLDNNNPNNIILLSISGSKYIKKQTLIMNYISIWNNNNNKIKKDIYNEWIPLIDNNNNNNNKIIIGRDEDNYEGARAIINGSNKHLLFITYPPKNISIFNLNTFKYIKHDILPIDNDNGIRYHCFITKTENELPLINEMILLRKNKGLLIKYEEDNNIFQFNIIDICTTIEKFFSYGYVCVNDFILFFGGCSNPIIGISKDIHKFSMKENKWLKIKQNLPISLSGSVIIFNKDNMYIHIIGGHNGKEPVSKHMRIKINQLIKEENEIEKQWIKEEEERKEIEEIKKIIEKKKDKFNLKKLKKQIEIEMIIEYWLRSSFINMGWLNYFNIIIARYVKIKFFKILKILQGHSINVNSVKFSLDGTKIISCSDDSTIRIWDVKSGKELHVLKRHSGPTYHIHFSPKDNIAITCSYDELIRLWDIRSWTEIKKLEGHLDSVTKAQFSPDGEIIASSSLDNTIRIWNVKSGQQIKRLQGHSNWVNDVQFSPDGQQLVSSSNDNTICIWDVNSGENIHKLKGHSEYVIMSQFSPDGKYIVSCSHDETIRIWDVKSGNQIEKLVLHFDVIKDVKFSIDGQTIISCSSDKTIRLWDTKLKIEMQKLEGHSKGVTGIDISPDDSMIASSSKDGTIRLWGLL</sequence>
<comment type="caution">
    <text evidence="6">The sequence shown here is derived from an EMBL/GenBank/DDBJ whole genome shotgun (WGS) entry which is preliminary data.</text>
</comment>
<dbReference type="Pfam" id="PF23414">
    <property type="entry name" value="Beta-prop_EML_2"/>
    <property type="match status" value="1"/>
</dbReference>
<protein>
    <submittedName>
        <fullName evidence="6">G-protein beta WD-40 repeats containing protein</fullName>
    </submittedName>
</protein>
<dbReference type="Gene3D" id="2.130.10.10">
    <property type="entry name" value="YVTN repeat-like/Quinoprotein amine dehydrogenase"/>
    <property type="match status" value="2"/>
</dbReference>
<proteinExistence type="predicted"/>
<evidence type="ECO:0000313" key="7">
    <source>
        <dbReference type="Proteomes" id="UP000023152"/>
    </source>
</evidence>
<dbReference type="InterPro" id="IPR001680">
    <property type="entry name" value="WD40_rpt"/>
</dbReference>
<dbReference type="SMART" id="SM00320">
    <property type="entry name" value="WD40"/>
    <property type="match status" value="7"/>
</dbReference>
<gene>
    <name evidence="6" type="ORF">RFI_27120</name>
</gene>
<dbReference type="Proteomes" id="UP000023152">
    <property type="component" value="Unassembled WGS sequence"/>
</dbReference>
<keyword evidence="7" id="KW-1185">Reference proteome</keyword>
<keyword evidence="2" id="KW-0677">Repeat</keyword>
<dbReference type="Pfam" id="PF00400">
    <property type="entry name" value="WD40"/>
    <property type="match status" value="2"/>
</dbReference>
<dbReference type="AlphaFoldDB" id="X6MB44"/>
<dbReference type="InterPro" id="IPR055442">
    <property type="entry name" value="Beta-prop_EML-like_2nd"/>
</dbReference>
<dbReference type="GO" id="GO:0030621">
    <property type="term" value="F:U4 snRNA binding"/>
    <property type="evidence" value="ECO:0007669"/>
    <property type="project" value="TreeGrafter"/>
</dbReference>
<dbReference type="PROSITE" id="PS00678">
    <property type="entry name" value="WD_REPEATS_1"/>
    <property type="match status" value="5"/>
</dbReference>
<organism evidence="6 7">
    <name type="scientific">Reticulomyxa filosa</name>
    <dbReference type="NCBI Taxonomy" id="46433"/>
    <lineage>
        <taxon>Eukaryota</taxon>
        <taxon>Sar</taxon>
        <taxon>Rhizaria</taxon>
        <taxon>Retaria</taxon>
        <taxon>Foraminifera</taxon>
        <taxon>Monothalamids</taxon>
        <taxon>Reticulomyxidae</taxon>
        <taxon>Reticulomyxa</taxon>
    </lineage>
</organism>
<dbReference type="PANTHER" id="PTHR19846">
    <property type="entry name" value="WD40 REPEAT PROTEIN"/>
    <property type="match status" value="1"/>
</dbReference>